<keyword evidence="5 7" id="KW-0238">DNA-binding</keyword>
<proteinExistence type="inferred from homology"/>
<dbReference type="Gene3D" id="3.40.1550.20">
    <property type="entry name" value="Transcriptional regulator MraZ domain"/>
    <property type="match status" value="1"/>
</dbReference>
<dbReference type="EMBL" id="BMKS01000001">
    <property type="protein sequence ID" value="GGG16423.1"/>
    <property type="molecule type" value="Genomic_DNA"/>
</dbReference>
<dbReference type="PANTHER" id="PTHR34701">
    <property type="entry name" value="TRANSCRIPTIONAL REGULATOR MRAZ"/>
    <property type="match status" value="1"/>
</dbReference>
<dbReference type="PANTHER" id="PTHR34701:SF1">
    <property type="entry name" value="TRANSCRIPTIONAL REGULATOR MRAZ"/>
    <property type="match status" value="1"/>
</dbReference>
<dbReference type="GO" id="GO:0005737">
    <property type="term" value="C:cytoplasm"/>
    <property type="evidence" value="ECO:0007669"/>
    <property type="project" value="UniProtKB-UniRule"/>
</dbReference>
<comment type="subcellular location">
    <subcellularLocation>
        <location evidence="7">Cytoplasm</location>
        <location evidence="7">Nucleoid</location>
    </subcellularLocation>
</comment>
<dbReference type="Pfam" id="PF02381">
    <property type="entry name" value="MraZ"/>
    <property type="match status" value="2"/>
</dbReference>
<comment type="subunit">
    <text evidence="7">Forms oligomers.</text>
</comment>
<dbReference type="InterPro" id="IPR020603">
    <property type="entry name" value="MraZ_dom"/>
</dbReference>
<evidence type="ECO:0000259" key="9">
    <source>
        <dbReference type="PROSITE" id="PS51740"/>
    </source>
</evidence>
<dbReference type="SUPFAM" id="SSF89447">
    <property type="entry name" value="AbrB/MazE/MraZ-like"/>
    <property type="match status" value="1"/>
</dbReference>
<dbReference type="HAMAP" id="MF_01008">
    <property type="entry name" value="MraZ"/>
    <property type="match status" value="1"/>
</dbReference>
<evidence type="ECO:0000313" key="10">
    <source>
        <dbReference type="EMBL" id="GGG16423.1"/>
    </source>
</evidence>
<evidence type="ECO:0000256" key="6">
    <source>
        <dbReference type="ARBA" id="ARBA00023163"/>
    </source>
</evidence>
<feature type="region of interest" description="Disordered" evidence="8">
    <location>
        <begin position="142"/>
        <end position="165"/>
    </location>
</feature>
<reference evidence="10 11" key="1">
    <citation type="journal article" date="2014" name="Int. J. Syst. Evol. Microbiol.">
        <title>Complete genome sequence of Corynebacterium casei LMG S-19264T (=DSM 44701T), isolated from a smear-ripened cheese.</title>
        <authorList>
            <consortium name="US DOE Joint Genome Institute (JGI-PGF)"/>
            <person name="Walter F."/>
            <person name="Albersmeier A."/>
            <person name="Kalinowski J."/>
            <person name="Ruckert C."/>
        </authorList>
    </citation>
    <scope>NUCLEOTIDE SEQUENCE [LARGE SCALE GENOMIC DNA]</scope>
    <source>
        <strain evidence="10 11">CGMCC 1.16330</strain>
    </source>
</reference>
<name>A0A8J2Z7G9_9PROT</name>
<evidence type="ECO:0000256" key="3">
    <source>
        <dbReference type="ARBA" id="ARBA00022737"/>
    </source>
</evidence>
<dbReference type="GO" id="GO:2000143">
    <property type="term" value="P:negative regulation of DNA-templated transcription initiation"/>
    <property type="evidence" value="ECO:0007669"/>
    <property type="project" value="TreeGrafter"/>
</dbReference>
<keyword evidence="4 7" id="KW-0805">Transcription regulation</keyword>
<evidence type="ECO:0000313" key="11">
    <source>
        <dbReference type="Proteomes" id="UP000597507"/>
    </source>
</evidence>
<dbReference type="InterPro" id="IPR035642">
    <property type="entry name" value="MraZ_N"/>
</dbReference>
<dbReference type="AlphaFoldDB" id="A0A8J2Z7G9"/>
<dbReference type="GO" id="GO:0009295">
    <property type="term" value="C:nucleoid"/>
    <property type="evidence" value="ECO:0007669"/>
    <property type="project" value="UniProtKB-SubCell"/>
</dbReference>
<feature type="domain" description="SpoVT-AbrB" evidence="9">
    <location>
        <begin position="7"/>
        <end position="54"/>
    </location>
</feature>
<dbReference type="InterPro" id="IPR035644">
    <property type="entry name" value="MraZ_C"/>
</dbReference>
<accession>A0A8J2Z7G9</accession>
<evidence type="ECO:0000256" key="7">
    <source>
        <dbReference type="HAMAP-Rule" id="MF_01008"/>
    </source>
</evidence>
<dbReference type="InterPro" id="IPR003444">
    <property type="entry name" value="MraZ"/>
</dbReference>
<dbReference type="CDD" id="cd16321">
    <property type="entry name" value="MraZ_C"/>
    <property type="match status" value="1"/>
</dbReference>
<dbReference type="GO" id="GO:0003700">
    <property type="term" value="F:DNA-binding transcription factor activity"/>
    <property type="evidence" value="ECO:0007669"/>
    <property type="project" value="UniProtKB-UniRule"/>
</dbReference>
<dbReference type="InterPro" id="IPR037914">
    <property type="entry name" value="SpoVT-AbrB_sf"/>
</dbReference>
<comment type="caution">
    <text evidence="10">The sequence shown here is derived from an EMBL/GenBank/DDBJ whole genome shotgun (WGS) entry which is preliminary data.</text>
</comment>
<evidence type="ECO:0000256" key="8">
    <source>
        <dbReference type="SAM" id="MobiDB-lite"/>
    </source>
</evidence>
<dbReference type="GO" id="GO:0000976">
    <property type="term" value="F:transcription cis-regulatory region binding"/>
    <property type="evidence" value="ECO:0007669"/>
    <property type="project" value="TreeGrafter"/>
</dbReference>
<dbReference type="RefSeq" id="WP_188897335.1">
    <property type="nucleotide sequence ID" value="NZ_BMKS01000001.1"/>
</dbReference>
<keyword evidence="11" id="KW-1185">Reference proteome</keyword>
<dbReference type="Proteomes" id="UP000597507">
    <property type="component" value="Unassembled WGS sequence"/>
</dbReference>
<organism evidence="10 11">
    <name type="scientific">Caldovatus sediminis</name>
    <dbReference type="NCBI Taxonomy" id="2041189"/>
    <lineage>
        <taxon>Bacteria</taxon>
        <taxon>Pseudomonadati</taxon>
        <taxon>Pseudomonadota</taxon>
        <taxon>Alphaproteobacteria</taxon>
        <taxon>Acetobacterales</taxon>
        <taxon>Roseomonadaceae</taxon>
        <taxon>Caldovatus</taxon>
    </lineage>
</organism>
<dbReference type="CDD" id="cd16320">
    <property type="entry name" value="MraZ_N"/>
    <property type="match status" value="1"/>
</dbReference>
<comment type="similarity">
    <text evidence="7">Belongs to the MraZ family.</text>
</comment>
<gene>
    <name evidence="7 10" type="primary">mraZ</name>
    <name evidence="10" type="ORF">GCM10010964_00910</name>
</gene>
<keyword evidence="6 7" id="KW-0804">Transcription</keyword>
<protein>
    <recommendedName>
        <fullName evidence="1 7">Transcriptional regulator MraZ</fullName>
    </recommendedName>
</protein>
<dbReference type="InterPro" id="IPR007159">
    <property type="entry name" value="SpoVT-AbrB_dom"/>
</dbReference>
<dbReference type="PROSITE" id="PS51740">
    <property type="entry name" value="SPOVT_ABRB"/>
    <property type="match status" value="2"/>
</dbReference>
<feature type="domain" description="SpoVT-AbrB" evidence="9">
    <location>
        <begin position="83"/>
        <end position="126"/>
    </location>
</feature>
<dbReference type="InterPro" id="IPR038619">
    <property type="entry name" value="MraZ_sf"/>
</dbReference>
<keyword evidence="2 7" id="KW-0963">Cytoplasm</keyword>
<sequence length="165" mass="18001">MTPFLGTHLGKLDRKGRISVPAPFRSVLQRFGSDVLILRPSHSLPCIEVHPESEFQRLTSGLQRLNAFSDQQDDLATALFTEAHALQPDGEGRLVLPEPLVAHAGLTDAVACLGLGSLFQIWEPEAARRRIAEARLRVRERGMTLPAPPAAAPNPPLNPTPRDVP</sequence>
<evidence type="ECO:0000256" key="1">
    <source>
        <dbReference type="ARBA" id="ARBA00013860"/>
    </source>
</evidence>
<keyword evidence="3" id="KW-0677">Repeat</keyword>
<evidence type="ECO:0000256" key="5">
    <source>
        <dbReference type="ARBA" id="ARBA00023125"/>
    </source>
</evidence>
<evidence type="ECO:0000256" key="4">
    <source>
        <dbReference type="ARBA" id="ARBA00023015"/>
    </source>
</evidence>
<feature type="compositionally biased region" description="Pro residues" evidence="8">
    <location>
        <begin position="146"/>
        <end position="159"/>
    </location>
</feature>
<evidence type="ECO:0000256" key="2">
    <source>
        <dbReference type="ARBA" id="ARBA00022490"/>
    </source>
</evidence>